<organism evidence="1 2">
    <name type="scientific">Pristionchus pacificus</name>
    <name type="common">Parasitic nematode worm</name>
    <dbReference type="NCBI Taxonomy" id="54126"/>
    <lineage>
        <taxon>Eukaryota</taxon>
        <taxon>Metazoa</taxon>
        <taxon>Ecdysozoa</taxon>
        <taxon>Nematoda</taxon>
        <taxon>Chromadorea</taxon>
        <taxon>Rhabditida</taxon>
        <taxon>Rhabditina</taxon>
        <taxon>Diplogasteromorpha</taxon>
        <taxon>Diplogasteroidea</taxon>
        <taxon>Neodiplogasteridae</taxon>
        <taxon>Pristionchus</taxon>
    </lineage>
</organism>
<keyword evidence="2" id="KW-1185">Reference proteome</keyword>
<dbReference type="EnsemblMetazoa" id="PPA44622.1">
    <property type="protein sequence ID" value="PPA44622.1"/>
    <property type="gene ID" value="WBGene00282991"/>
</dbReference>
<accession>A0A8R1UZF6</accession>
<sequence>MSSAISRALSIVGARIGKETKFDDNMSILLHAVSATTENQAPMLGPAHRGVVPASARPESSSFILHAMK</sequence>
<dbReference type="Proteomes" id="UP000005239">
    <property type="component" value="Unassembled WGS sequence"/>
</dbReference>
<name>A0A2A6CT97_PRIPA</name>
<reference evidence="2" key="1">
    <citation type="journal article" date="2008" name="Nat. Genet.">
        <title>The Pristionchus pacificus genome provides a unique perspective on nematode lifestyle and parasitism.</title>
        <authorList>
            <person name="Dieterich C."/>
            <person name="Clifton S.W."/>
            <person name="Schuster L.N."/>
            <person name="Chinwalla A."/>
            <person name="Delehaunty K."/>
            <person name="Dinkelacker I."/>
            <person name="Fulton L."/>
            <person name="Fulton R."/>
            <person name="Godfrey J."/>
            <person name="Minx P."/>
            <person name="Mitreva M."/>
            <person name="Roeseler W."/>
            <person name="Tian H."/>
            <person name="Witte H."/>
            <person name="Yang S.P."/>
            <person name="Wilson R.K."/>
            <person name="Sommer R.J."/>
        </authorList>
    </citation>
    <scope>NUCLEOTIDE SEQUENCE [LARGE SCALE GENOMIC DNA]</scope>
    <source>
        <strain evidence="2">PS312</strain>
    </source>
</reference>
<reference evidence="1" key="2">
    <citation type="submission" date="2022-06" db="UniProtKB">
        <authorList>
            <consortium name="EnsemblMetazoa"/>
        </authorList>
    </citation>
    <scope>IDENTIFICATION</scope>
    <source>
        <strain evidence="1">PS312</strain>
    </source>
</reference>
<proteinExistence type="predicted"/>
<evidence type="ECO:0000313" key="2">
    <source>
        <dbReference type="Proteomes" id="UP000005239"/>
    </source>
</evidence>
<protein>
    <submittedName>
        <fullName evidence="1">Uncharacterized protein</fullName>
    </submittedName>
</protein>
<evidence type="ECO:0000313" key="1">
    <source>
        <dbReference type="EnsemblMetazoa" id="PPA44622.1"/>
    </source>
</evidence>
<gene>
    <name evidence="1" type="primary">WBGene00282991</name>
</gene>
<dbReference type="AlphaFoldDB" id="A0A2A6CT97"/>
<accession>A0A2A6CT97</accession>